<dbReference type="KEGG" id="nve:5522130"/>
<evidence type="ECO:0008006" key="4">
    <source>
        <dbReference type="Google" id="ProtNLM"/>
    </source>
</evidence>
<keyword evidence="1" id="KW-0812">Transmembrane</keyword>
<dbReference type="Proteomes" id="UP000001593">
    <property type="component" value="Unassembled WGS sequence"/>
</dbReference>
<dbReference type="eggNOG" id="ENOG502QYE3">
    <property type="taxonomic scope" value="Eukaryota"/>
</dbReference>
<gene>
    <name evidence="2" type="ORF">NEMVEDRAFT_v1g196095</name>
</gene>
<dbReference type="Gene3D" id="3.30.559.30">
    <property type="entry name" value="Nonribosomal peptide synthetase, condensation domain"/>
    <property type="match status" value="1"/>
</dbReference>
<keyword evidence="1" id="KW-0472">Membrane</keyword>
<dbReference type="InParanoid" id="A7REQ3"/>
<dbReference type="OMA" id="NIFRIAY"/>
<proteinExistence type="predicted"/>
<organism evidence="2 3">
    <name type="scientific">Nematostella vectensis</name>
    <name type="common">Starlet sea anemone</name>
    <dbReference type="NCBI Taxonomy" id="45351"/>
    <lineage>
        <taxon>Eukaryota</taxon>
        <taxon>Metazoa</taxon>
        <taxon>Cnidaria</taxon>
        <taxon>Anthozoa</taxon>
        <taxon>Hexacorallia</taxon>
        <taxon>Actiniaria</taxon>
        <taxon>Edwardsiidae</taxon>
        <taxon>Nematostella</taxon>
    </lineage>
</organism>
<dbReference type="Gene3D" id="3.30.559.10">
    <property type="entry name" value="Chloramphenicol acetyltransferase-like domain"/>
    <property type="match status" value="1"/>
</dbReference>
<dbReference type="InterPro" id="IPR023213">
    <property type="entry name" value="CAT-like_dom_sf"/>
</dbReference>
<keyword evidence="3" id="KW-1185">Reference proteome</keyword>
<dbReference type="PhylomeDB" id="A7REQ3"/>
<dbReference type="InterPro" id="IPR010828">
    <property type="entry name" value="Atf2/Sli1-like"/>
</dbReference>
<sequence>MDEPETGIILWAIEWINENLTKLGATAVYTLFLMTIMGLLRGFIRKRRQHDEDSKQESSFRKLCKYESALDTLHKYGGSITANVLLVRSRVSVSTSKVRRALSCLTKRHPLLRTMIDRRKVYFDGKKRIEKYLKEMEVTNFAEHHLRLKATTADKWITVFERELQKQFPPKGPLWRFVMLKEQFDPEKKTYFNAFVLSTHFLICDGVSALAFFKEFLDYLNSEGQDVENETSFKLLPTFSNLIHHHASAKSLSALLDERAKTIIHKLFSRLQTKAQKPCKNIFTSKFSPVILKNPTVFKKTCILPMSLSKIEVNQLVRVCQKRQCTVHGAFTAAASIAMSVLLDDSDNEGFTTIPASVQINTRKYCSPVAKTCHLGCFVLNCSFESKAKPSAEFWEVAKYSSDAIHQAITEGKHLQGVRLNLPYSSQNIPLGELSNDDTVAGRTADLFNISNLGKYVNESFGEGEQPLSFAGFYHAVAEHNVGPVFSHNIATVNGTLFWGMTYHTNVVVDKVARNYADLVLATLKKAVEKP</sequence>
<feature type="transmembrane region" description="Helical" evidence="1">
    <location>
        <begin position="191"/>
        <end position="213"/>
    </location>
</feature>
<dbReference type="HOGENOM" id="CLU_513213_0_0_1"/>
<dbReference type="EMBL" id="DS469507">
    <property type="protein sequence ID" value="EDO49954.1"/>
    <property type="molecule type" value="Genomic_DNA"/>
</dbReference>
<dbReference type="SUPFAM" id="SSF52777">
    <property type="entry name" value="CoA-dependent acyltransferases"/>
    <property type="match status" value="2"/>
</dbReference>
<dbReference type="Pfam" id="PF07247">
    <property type="entry name" value="AATase"/>
    <property type="match status" value="1"/>
</dbReference>
<dbReference type="PANTHER" id="PTHR28037">
    <property type="entry name" value="ALCOHOL O-ACETYLTRANSFERASE 1-RELATED"/>
    <property type="match status" value="1"/>
</dbReference>
<name>A7REQ3_NEMVE</name>
<evidence type="ECO:0000313" key="3">
    <source>
        <dbReference type="Proteomes" id="UP000001593"/>
    </source>
</evidence>
<evidence type="ECO:0000256" key="1">
    <source>
        <dbReference type="SAM" id="Phobius"/>
    </source>
</evidence>
<accession>A7REQ3</accession>
<dbReference type="PANTHER" id="PTHR28037:SF1">
    <property type="entry name" value="ALCOHOL O-ACETYLTRANSFERASE 1-RELATED"/>
    <property type="match status" value="1"/>
</dbReference>
<dbReference type="AlphaFoldDB" id="A7REQ3"/>
<evidence type="ECO:0000313" key="2">
    <source>
        <dbReference type="EMBL" id="EDO49954.1"/>
    </source>
</evidence>
<dbReference type="OrthoDB" id="5964497at2759"/>
<keyword evidence="1" id="KW-1133">Transmembrane helix</keyword>
<feature type="transmembrane region" description="Helical" evidence="1">
    <location>
        <begin position="20"/>
        <end position="40"/>
    </location>
</feature>
<dbReference type="InterPro" id="IPR052058">
    <property type="entry name" value="Alcohol_O-acetyltransferase"/>
</dbReference>
<reference evidence="2 3" key="1">
    <citation type="journal article" date="2007" name="Science">
        <title>Sea anemone genome reveals ancestral eumetazoan gene repertoire and genomic organization.</title>
        <authorList>
            <person name="Putnam N.H."/>
            <person name="Srivastava M."/>
            <person name="Hellsten U."/>
            <person name="Dirks B."/>
            <person name="Chapman J."/>
            <person name="Salamov A."/>
            <person name="Terry A."/>
            <person name="Shapiro H."/>
            <person name="Lindquist E."/>
            <person name="Kapitonov V.V."/>
            <person name="Jurka J."/>
            <person name="Genikhovich G."/>
            <person name="Grigoriev I.V."/>
            <person name="Lucas S.M."/>
            <person name="Steele R.E."/>
            <person name="Finnerty J.R."/>
            <person name="Technau U."/>
            <person name="Martindale M.Q."/>
            <person name="Rokhsar D.S."/>
        </authorList>
    </citation>
    <scope>NUCLEOTIDE SEQUENCE [LARGE SCALE GENOMIC DNA]</scope>
    <source>
        <strain evidence="3">CH2 X CH6</strain>
    </source>
</reference>
<protein>
    <recommendedName>
        <fullName evidence="4">Condensation domain-containing protein</fullName>
    </recommendedName>
</protein>